<protein>
    <recommendedName>
        <fullName evidence="7">C-type lectin domain-containing protein</fullName>
    </recommendedName>
</protein>
<dbReference type="AlphaFoldDB" id="A0A9Q0BS38"/>
<dbReference type="Proteomes" id="UP001059596">
    <property type="component" value="Unassembled WGS sequence"/>
</dbReference>
<dbReference type="InterPro" id="IPR016186">
    <property type="entry name" value="C-type_lectin-like/link_sf"/>
</dbReference>
<dbReference type="GO" id="GO:0030246">
    <property type="term" value="F:carbohydrate binding"/>
    <property type="evidence" value="ECO:0007669"/>
    <property type="project" value="UniProtKB-KW"/>
</dbReference>
<keyword evidence="3 6" id="KW-0732">Signal</keyword>
<evidence type="ECO:0000256" key="5">
    <source>
        <dbReference type="SAM" id="Coils"/>
    </source>
</evidence>
<dbReference type="CDD" id="cd00037">
    <property type="entry name" value="CLECT"/>
    <property type="match status" value="1"/>
</dbReference>
<proteinExistence type="predicted"/>
<dbReference type="SUPFAM" id="SSF56436">
    <property type="entry name" value="C-type lectin-like"/>
    <property type="match status" value="1"/>
</dbReference>
<comment type="subcellular location">
    <subcellularLocation>
        <location evidence="1">Secreted</location>
    </subcellularLocation>
</comment>
<organism evidence="8 9">
    <name type="scientific">Drosophila gunungcola</name>
    <name type="common">fruit fly</name>
    <dbReference type="NCBI Taxonomy" id="103775"/>
    <lineage>
        <taxon>Eukaryota</taxon>
        <taxon>Metazoa</taxon>
        <taxon>Ecdysozoa</taxon>
        <taxon>Arthropoda</taxon>
        <taxon>Hexapoda</taxon>
        <taxon>Insecta</taxon>
        <taxon>Pterygota</taxon>
        <taxon>Neoptera</taxon>
        <taxon>Endopterygota</taxon>
        <taxon>Diptera</taxon>
        <taxon>Brachycera</taxon>
        <taxon>Muscomorpha</taxon>
        <taxon>Ephydroidea</taxon>
        <taxon>Drosophilidae</taxon>
        <taxon>Drosophila</taxon>
        <taxon>Sophophora</taxon>
    </lineage>
</organism>
<dbReference type="PANTHER" id="PTHR22799">
    <property type="entry name" value="TETRANECTIN-RELATED"/>
    <property type="match status" value="1"/>
</dbReference>
<evidence type="ECO:0000313" key="8">
    <source>
        <dbReference type="EMBL" id="KAI8041855.1"/>
    </source>
</evidence>
<keyword evidence="5" id="KW-0175">Coiled coil</keyword>
<feature type="signal peptide" evidence="6">
    <location>
        <begin position="1"/>
        <end position="23"/>
    </location>
</feature>
<dbReference type="InterPro" id="IPR016187">
    <property type="entry name" value="CTDL_fold"/>
</dbReference>
<keyword evidence="4" id="KW-0430">Lectin</keyword>
<gene>
    <name evidence="8" type="ORF">M5D96_006125</name>
</gene>
<reference evidence="8" key="1">
    <citation type="journal article" date="2023" name="Genome Biol. Evol.">
        <title>Long-read-based Genome Assembly of Drosophila gunungcola Reveals Fewer Chemosensory Genes in Flower-breeding Species.</title>
        <authorList>
            <person name="Negi A."/>
            <person name="Liao B.Y."/>
            <person name="Yeh S.D."/>
        </authorList>
    </citation>
    <scope>NUCLEOTIDE SEQUENCE</scope>
    <source>
        <strain evidence="8">Sukarami</strain>
    </source>
</reference>
<dbReference type="PROSITE" id="PS50041">
    <property type="entry name" value="C_TYPE_LECTIN_2"/>
    <property type="match status" value="1"/>
</dbReference>
<dbReference type="OrthoDB" id="7647695at2759"/>
<dbReference type="InterPro" id="IPR051663">
    <property type="entry name" value="CLec_Tetranectin-domain"/>
</dbReference>
<keyword evidence="2" id="KW-0964">Secreted</keyword>
<evidence type="ECO:0000313" key="9">
    <source>
        <dbReference type="Proteomes" id="UP001059596"/>
    </source>
</evidence>
<evidence type="ECO:0000256" key="1">
    <source>
        <dbReference type="ARBA" id="ARBA00004613"/>
    </source>
</evidence>
<dbReference type="GO" id="GO:0005615">
    <property type="term" value="C:extracellular space"/>
    <property type="evidence" value="ECO:0007669"/>
    <property type="project" value="TreeGrafter"/>
</dbReference>
<keyword evidence="9" id="KW-1185">Reference proteome</keyword>
<dbReference type="SMART" id="SM00034">
    <property type="entry name" value="CLECT"/>
    <property type="match status" value="1"/>
</dbReference>
<comment type="caution">
    <text evidence="8">The sequence shown here is derived from an EMBL/GenBank/DDBJ whole genome shotgun (WGS) entry which is preliminary data.</text>
</comment>
<feature type="coiled-coil region" evidence="5">
    <location>
        <begin position="72"/>
        <end position="113"/>
    </location>
</feature>
<feature type="chain" id="PRO_5040284116" description="C-type lectin domain-containing protein" evidence="6">
    <location>
        <begin position="24"/>
        <end position="246"/>
    </location>
</feature>
<dbReference type="InterPro" id="IPR001304">
    <property type="entry name" value="C-type_lectin-like"/>
</dbReference>
<name>A0A9Q0BS38_9MUSC</name>
<dbReference type="PANTHER" id="PTHR22799:SF1">
    <property type="entry name" value="C-TYPE LECTIN DOMAIN FAMILY 11 MEMBER A"/>
    <property type="match status" value="1"/>
</dbReference>
<accession>A0A9Q0BS38</accession>
<dbReference type="EMBL" id="JAMKOV010000003">
    <property type="protein sequence ID" value="KAI8041855.1"/>
    <property type="molecule type" value="Genomic_DNA"/>
</dbReference>
<evidence type="ECO:0000256" key="4">
    <source>
        <dbReference type="ARBA" id="ARBA00022734"/>
    </source>
</evidence>
<feature type="domain" description="C-type lectin" evidence="7">
    <location>
        <begin position="129"/>
        <end position="243"/>
    </location>
</feature>
<evidence type="ECO:0000256" key="2">
    <source>
        <dbReference type="ARBA" id="ARBA00022525"/>
    </source>
</evidence>
<dbReference type="Pfam" id="PF00059">
    <property type="entry name" value="Lectin_C"/>
    <property type="match status" value="1"/>
</dbReference>
<sequence length="246" mass="27832">MFKSCIYCFLTFLTCNLHGFVAARQVNPIRSVCLLNDPPNQCGEFCLEALKPMLDHIALHQKEWSTCDPQKLNDSQERLDRIESNLQKLLDQREASSKNMDRIEAQLAALQESLSKAGKGRISNLFTRIGTRLIFIEKEIRQTWKGAEAICRQMGGHLATIQDQSDLNAIVGKLDRGCSYWLGLSDEAKEGEFISMASGRPAPFLKWKVGQPNNFQGRDHCVDIYNGEMYDTDCNDPEYFICEAVG</sequence>
<evidence type="ECO:0000259" key="7">
    <source>
        <dbReference type="PROSITE" id="PS50041"/>
    </source>
</evidence>
<dbReference type="GO" id="GO:0008083">
    <property type="term" value="F:growth factor activity"/>
    <property type="evidence" value="ECO:0007669"/>
    <property type="project" value="TreeGrafter"/>
</dbReference>
<evidence type="ECO:0000256" key="6">
    <source>
        <dbReference type="SAM" id="SignalP"/>
    </source>
</evidence>
<evidence type="ECO:0000256" key="3">
    <source>
        <dbReference type="ARBA" id="ARBA00022729"/>
    </source>
</evidence>
<dbReference type="Gene3D" id="3.10.100.10">
    <property type="entry name" value="Mannose-Binding Protein A, subunit A"/>
    <property type="match status" value="1"/>
</dbReference>